<keyword evidence="1" id="KW-1133">Transmembrane helix</keyword>
<feature type="transmembrane region" description="Helical" evidence="1">
    <location>
        <begin position="70"/>
        <end position="93"/>
    </location>
</feature>
<evidence type="ECO:0000313" key="2">
    <source>
        <dbReference type="EnsemblMetazoa" id="GPPI028669-PA"/>
    </source>
</evidence>
<reference evidence="3" key="1">
    <citation type="submission" date="2015-01" db="EMBL/GenBank/DDBJ databases">
        <authorList>
            <person name="Aksoy S."/>
            <person name="Warren W."/>
            <person name="Wilson R.K."/>
        </authorList>
    </citation>
    <scope>NUCLEOTIDE SEQUENCE [LARGE SCALE GENOMIC DNA]</scope>
    <source>
        <strain evidence="3">IAEA</strain>
    </source>
</reference>
<dbReference type="AlphaFoldDB" id="A0A1B0BFV1"/>
<protein>
    <submittedName>
        <fullName evidence="2">Uncharacterized protein</fullName>
    </submittedName>
</protein>
<dbReference type="EnsemblMetazoa" id="GPPI028669-RA">
    <property type="protein sequence ID" value="GPPI028669-PA"/>
    <property type="gene ID" value="GPPI028669"/>
</dbReference>
<feature type="transmembrane region" description="Helical" evidence="1">
    <location>
        <begin position="212"/>
        <end position="232"/>
    </location>
</feature>
<keyword evidence="1" id="KW-0472">Membrane</keyword>
<evidence type="ECO:0000256" key="1">
    <source>
        <dbReference type="SAM" id="Phobius"/>
    </source>
</evidence>
<reference evidence="2" key="2">
    <citation type="submission" date="2020-05" db="UniProtKB">
        <authorList>
            <consortium name="EnsemblMetazoa"/>
        </authorList>
    </citation>
    <scope>IDENTIFICATION</scope>
    <source>
        <strain evidence="2">IAEA</strain>
    </source>
</reference>
<evidence type="ECO:0000313" key="3">
    <source>
        <dbReference type="Proteomes" id="UP000092460"/>
    </source>
</evidence>
<dbReference type="VEuPathDB" id="VectorBase:GPPI028669"/>
<accession>A0A1B0BFV1</accession>
<organism evidence="2 3">
    <name type="scientific">Glossina palpalis gambiensis</name>
    <dbReference type="NCBI Taxonomy" id="67801"/>
    <lineage>
        <taxon>Eukaryota</taxon>
        <taxon>Metazoa</taxon>
        <taxon>Ecdysozoa</taxon>
        <taxon>Arthropoda</taxon>
        <taxon>Hexapoda</taxon>
        <taxon>Insecta</taxon>
        <taxon>Pterygota</taxon>
        <taxon>Neoptera</taxon>
        <taxon>Endopterygota</taxon>
        <taxon>Diptera</taxon>
        <taxon>Brachycera</taxon>
        <taxon>Muscomorpha</taxon>
        <taxon>Hippoboscoidea</taxon>
        <taxon>Glossinidae</taxon>
        <taxon>Glossina</taxon>
    </lineage>
</organism>
<keyword evidence="1" id="KW-0812">Transmembrane</keyword>
<dbReference type="EMBL" id="JXJN01013666">
    <property type="status" value="NOT_ANNOTATED_CDS"/>
    <property type="molecule type" value="Genomic_DNA"/>
</dbReference>
<proteinExistence type="predicted"/>
<keyword evidence="3" id="KW-1185">Reference proteome</keyword>
<name>A0A1B0BFV1_9MUSC</name>
<sequence>MTNRRHNGSQVCERSLIGPINANFVKLVTANSSSSLLPLRRSSKSIFLLYSSRIESVTQGLSMGYWLIKFFSVLMVLFPLVTFLAILIFLIFADIPAPFRGADCGILRCMHAGIMDGIASGGGGKGRAPRRINGGGGACPPNGGGNGGPFRHIGGIGGSMSGWNSCGGGIGGPIGPIIPRGPCPTIGGIMRPLRLPPNPAAPDPMPFSVKSVLFPFVLDTLLLLIIGTGGVGKLKSKYPGLSEF</sequence>
<dbReference type="Proteomes" id="UP000092460">
    <property type="component" value="Unassembled WGS sequence"/>
</dbReference>